<dbReference type="InterPro" id="IPR004358">
    <property type="entry name" value="Sig_transdc_His_kin-like_C"/>
</dbReference>
<evidence type="ECO:0000313" key="13">
    <source>
        <dbReference type="Proteomes" id="UP000236536"/>
    </source>
</evidence>
<reference evidence="12 13" key="2">
    <citation type="journal article" date="2017" name="Genome Biol. Evol.">
        <title>Trajectories and Drivers of Genome Evolution in Surface-Associated Marine Phaeobacter.</title>
        <authorList>
            <person name="Freese H.M."/>
            <person name="Sikorski J."/>
            <person name="Bunk B."/>
            <person name="Scheuner C."/>
            <person name="Meier-Kolthoff J.P."/>
            <person name="Sproer C."/>
            <person name="Gram L."/>
            <person name="Overmann J."/>
        </authorList>
    </citation>
    <scope>NUCLEOTIDE SEQUENCE [LARGE SCALE GENOMIC DNA]</scope>
    <source>
        <strain evidence="10 13">P66</strain>
        <strain evidence="11 12">P88</strain>
    </source>
</reference>
<evidence type="ECO:0000259" key="8">
    <source>
        <dbReference type="PROSITE" id="PS50109"/>
    </source>
</evidence>
<keyword evidence="3 6" id="KW-0597">Phosphoprotein</keyword>
<dbReference type="SMART" id="SM00388">
    <property type="entry name" value="HisKA"/>
    <property type="match status" value="1"/>
</dbReference>
<organism evidence="11 12">
    <name type="scientific">Phaeobacter inhibens</name>
    <dbReference type="NCBI Taxonomy" id="221822"/>
    <lineage>
        <taxon>Bacteria</taxon>
        <taxon>Pseudomonadati</taxon>
        <taxon>Pseudomonadota</taxon>
        <taxon>Alphaproteobacteria</taxon>
        <taxon>Rhodobacterales</taxon>
        <taxon>Roseobacteraceae</taxon>
        <taxon>Phaeobacter</taxon>
    </lineage>
</organism>
<dbReference type="Gene3D" id="3.30.450.20">
    <property type="entry name" value="PAS domain"/>
    <property type="match status" value="1"/>
</dbReference>
<accession>A0A2I7JU89</accession>
<name>A0A2I7JU89_9RHOB</name>
<dbReference type="Proteomes" id="UP000236447">
    <property type="component" value="Chromosome"/>
</dbReference>
<evidence type="ECO:0000256" key="6">
    <source>
        <dbReference type="PROSITE-ProRule" id="PRU00169"/>
    </source>
</evidence>
<dbReference type="SUPFAM" id="SSF47384">
    <property type="entry name" value="Homodimeric domain of signal transducing histidine kinase"/>
    <property type="match status" value="1"/>
</dbReference>
<feature type="modified residue" description="4-aspartylphosphate" evidence="6">
    <location>
        <position position="687"/>
    </location>
</feature>
<dbReference type="InterPro" id="IPR001789">
    <property type="entry name" value="Sig_transdc_resp-reg_receiver"/>
</dbReference>
<evidence type="ECO:0000256" key="2">
    <source>
        <dbReference type="ARBA" id="ARBA00012438"/>
    </source>
</evidence>
<dbReference type="PRINTS" id="PR00344">
    <property type="entry name" value="BCTRLSENSOR"/>
</dbReference>
<feature type="domain" description="Response regulatory" evidence="9">
    <location>
        <begin position="636"/>
        <end position="752"/>
    </location>
</feature>
<dbReference type="EMBL" id="CP010725">
    <property type="protein sequence ID" value="AUQ99640.1"/>
    <property type="molecule type" value="Genomic_DNA"/>
</dbReference>
<evidence type="ECO:0000256" key="4">
    <source>
        <dbReference type="ARBA" id="ARBA00022679"/>
    </source>
</evidence>
<reference evidence="11 12" key="1">
    <citation type="journal article" date="2017" name="Front. Microbiol.">
        <title>Phaeobacter piscinae sp. nov., a species of the Roseobacter group and potential aquaculture probiont.</title>
        <authorList>
            <person name="Sonnenschein E.C."/>
            <person name="Phippen C.B.W."/>
            <person name="Nielsen K.F."/>
            <person name="Mateiu R.V."/>
            <person name="Melchiorsen J."/>
            <person name="Gram L."/>
            <person name="Overmann J."/>
            <person name="Freese H.M."/>
        </authorList>
    </citation>
    <scope>NUCLEOTIDE SEQUENCE [LARGE SCALE GENOMIC DNA]</scope>
    <source>
        <strain evidence="11 12">P88</strain>
    </source>
</reference>
<dbReference type="InterPro" id="IPR003594">
    <property type="entry name" value="HATPase_dom"/>
</dbReference>
<proteinExistence type="predicted"/>
<dbReference type="PROSITE" id="PS50110">
    <property type="entry name" value="RESPONSE_REGULATORY"/>
    <property type="match status" value="1"/>
</dbReference>
<dbReference type="PANTHER" id="PTHR43047:SF9">
    <property type="entry name" value="HISTIDINE KINASE"/>
    <property type="match status" value="1"/>
</dbReference>
<dbReference type="RefSeq" id="WP_102873951.1">
    <property type="nucleotide sequence ID" value="NZ_CP010599.1"/>
</dbReference>
<evidence type="ECO:0000256" key="3">
    <source>
        <dbReference type="ARBA" id="ARBA00022553"/>
    </source>
</evidence>
<dbReference type="PANTHER" id="PTHR43047">
    <property type="entry name" value="TWO-COMPONENT HISTIDINE PROTEIN KINASE"/>
    <property type="match status" value="1"/>
</dbReference>
<evidence type="ECO:0000259" key="9">
    <source>
        <dbReference type="PROSITE" id="PS50110"/>
    </source>
</evidence>
<keyword evidence="4" id="KW-0808">Transferase</keyword>
<dbReference type="Gene3D" id="3.40.50.2300">
    <property type="match status" value="1"/>
</dbReference>
<dbReference type="InterPro" id="IPR003661">
    <property type="entry name" value="HisK_dim/P_dom"/>
</dbReference>
<dbReference type="SMART" id="SM00448">
    <property type="entry name" value="REC"/>
    <property type="match status" value="1"/>
</dbReference>
<dbReference type="InterPro" id="IPR035965">
    <property type="entry name" value="PAS-like_dom_sf"/>
</dbReference>
<dbReference type="SUPFAM" id="SSF55874">
    <property type="entry name" value="ATPase domain of HSP90 chaperone/DNA topoisomerase II/histidine kinase"/>
    <property type="match status" value="1"/>
</dbReference>
<dbReference type="GO" id="GO:0000155">
    <property type="term" value="F:phosphorelay sensor kinase activity"/>
    <property type="evidence" value="ECO:0007669"/>
    <property type="project" value="InterPro"/>
</dbReference>
<evidence type="ECO:0000313" key="11">
    <source>
        <dbReference type="EMBL" id="AUQ99640.1"/>
    </source>
</evidence>
<evidence type="ECO:0000256" key="5">
    <source>
        <dbReference type="ARBA" id="ARBA00022777"/>
    </source>
</evidence>
<keyword evidence="5 11" id="KW-0418">Kinase</keyword>
<dbReference type="InterPro" id="IPR036097">
    <property type="entry name" value="HisK_dim/P_sf"/>
</dbReference>
<dbReference type="InterPro" id="IPR011006">
    <property type="entry name" value="CheY-like_superfamily"/>
</dbReference>
<dbReference type="InterPro" id="IPR005467">
    <property type="entry name" value="His_kinase_dom"/>
</dbReference>
<reference evidence="10 13" key="3">
    <citation type="journal article" date="2017" name="Int. J. Syst. Evol. Microbiol.">
        <title>Adaptation of Surface-Associated Bacteria to the Open Ocean: A Genomically Distinct Subpopulation of Phaeobacter gallaeciensis Colonizes Pacific Mesozooplankton.</title>
        <authorList>
            <person name="Freese H.M."/>
            <person name="Methner A."/>
            <person name="Overmann J."/>
        </authorList>
    </citation>
    <scope>NUCLEOTIDE SEQUENCE [LARGE SCALE GENOMIC DNA]</scope>
    <source>
        <strain evidence="10 13">P66</strain>
    </source>
</reference>
<dbReference type="Pfam" id="PF02518">
    <property type="entry name" value="HATPase_c"/>
    <property type="match status" value="1"/>
</dbReference>
<dbReference type="SUPFAM" id="SSF55785">
    <property type="entry name" value="PYP-like sensor domain (PAS domain)"/>
    <property type="match status" value="1"/>
</dbReference>
<gene>
    <name evidence="10" type="ORF">PhaeoP66_01113</name>
    <name evidence="11" type="ORF">PhaeoP88_02283</name>
</gene>
<dbReference type="Pfam" id="PF00512">
    <property type="entry name" value="HisKA"/>
    <property type="match status" value="1"/>
</dbReference>
<comment type="catalytic activity">
    <reaction evidence="1">
        <text>ATP + protein L-histidine = ADP + protein N-phospho-L-histidine.</text>
        <dbReference type="EC" id="2.7.13.3"/>
    </reaction>
</comment>
<dbReference type="SMART" id="SM00387">
    <property type="entry name" value="HATPase_c"/>
    <property type="match status" value="1"/>
</dbReference>
<dbReference type="GO" id="GO:0005886">
    <property type="term" value="C:plasma membrane"/>
    <property type="evidence" value="ECO:0007669"/>
    <property type="project" value="TreeGrafter"/>
</dbReference>
<keyword evidence="13" id="KW-1185">Reference proteome</keyword>
<dbReference type="EC" id="2.7.13.3" evidence="2"/>
<dbReference type="FunFam" id="3.30.565.10:FF:000049">
    <property type="entry name" value="Two-component sensor histidine kinase"/>
    <property type="match status" value="1"/>
</dbReference>
<dbReference type="SUPFAM" id="SSF52172">
    <property type="entry name" value="CheY-like"/>
    <property type="match status" value="1"/>
</dbReference>
<dbReference type="InterPro" id="IPR036890">
    <property type="entry name" value="HATPase_C_sf"/>
</dbReference>
<dbReference type="PROSITE" id="PS50109">
    <property type="entry name" value="HIS_KIN"/>
    <property type="match status" value="1"/>
</dbReference>
<dbReference type="Pfam" id="PF12860">
    <property type="entry name" value="PAS_7"/>
    <property type="match status" value="2"/>
</dbReference>
<dbReference type="EMBL" id="CP010705">
    <property type="protein sequence ID" value="AUQ93914.1"/>
    <property type="molecule type" value="Genomic_DNA"/>
</dbReference>
<evidence type="ECO:0000256" key="1">
    <source>
        <dbReference type="ARBA" id="ARBA00000085"/>
    </source>
</evidence>
<dbReference type="Proteomes" id="UP000236536">
    <property type="component" value="Chromosome"/>
</dbReference>
<dbReference type="CDD" id="cd00156">
    <property type="entry name" value="REC"/>
    <property type="match status" value="1"/>
</dbReference>
<dbReference type="GO" id="GO:0009927">
    <property type="term" value="F:histidine phosphotransfer kinase activity"/>
    <property type="evidence" value="ECO:0007669"/>
    <property type="project" value="TreeGrafter"/>
</dbReference>
<feature type="coiled-coil region" evidence="7">
    <location>
        <begin position="61"/>
        <end position="95"/>
    </location>
</feature>
<evidence type="ECO:0000313" key="12">
    <source>
        <dbReference type="Proteomes" id="UP000236447"/>
    </source>
</evidence>
<protein>
    <recommendedName>
        <fullName evidence="2">histidine kinase</fullName>
        <ecNumber evidence="2">2.7.13.3</ecNumber>
    </recommendedName>
</protein>
<sequence>MTAGLIDPRDSLERQNEKLLKITATLMRRVEQDTDASGLAYAQFERAVLLEEEIRSRTRDLERTLDLLNLSNAKLAEANRETEAARANLANAIETVQEGFALFNAQDVLVMCNSRFGMHMPDIRADLRPGLRFDSYVQLVSSSTSLSLPAGTPPATWAARRLARHQDRSVMFNVRMTGNRWVQVSEHRTPDGGTVILQTDVTDIMRLQHQERERILDDQARLIRATLEHLNQGVCIFDQQARLVGWNRLMGDLLSIPIGRFRIGSRFERIFERLRETFTFSQVDIANQVTNWARPRTELAGGSASEQTTAEQHARAPLSFDIQQGATRVLTVFMQDMPDGGFVISFTDVTAERQAARAMSEARDTLEQRVLERTLELEDALQAAERANASKSRFVAAASHDLLQPLSAAKLFVAALKSELPDASPQDTLHKAANALDSVETLVSALLDISRLDSGRAEVHVTSVDLDDLLGQLQDEMRPTADLKGLTLRLRPSRARVLSDVTYLRRIMQNLISNALRYTDQGGVLIGIRPRRASVRVEVWDTGPGIADEDRNRIFAEFQRLNATASAADGMGLGLAIVERACALLGHPLTLRSEVGRGTVFAIDLPRDAASPPIGEVSRLRTDAPYPAPTQLPQLIALLIVADADLRQALSLTMEQWGIDVLPCASEDEARTLLAEIEVTPDVLLIDLQLGSNQCGAKVIEDLRRDFGSLPACLISSSPSPDIPRLAQRLDAQLFAKPIHTEQLRSFLNDLRSRQV</sequence>
<dbReference type="CDD" id="cd00082">
    <property type="entry name" value="HisKA"/>
    <property type="match status" value="1"/>
</dbReference>
<evidence type="ECO:0000313" key="10">
    <source>
        <dbReference type="EMBL" id="AUQ93914.1"/>
    </source>
</evidence>
<dbReference type="Gene3D" id="1.10.287.130">
    <property type="match status" value="1"/>
</dbReference>
<evidence type="ECO:0000256" key="7">
    <source>
        <dbReference type="SAM" id="Coils"/>
    </source>
</evidence>
<dbReference type="AlphaFoldDB" id="A0A2I7JU89"/>
<keyword evidence="7" id="KW-0175">Coiled coil</keyword>
<dbReference type="Gene3D" id="3.30.565.10">
    <property type="entry name" value="Histidine kinase-like ATPase, C-terminal domain"/>
    <property type="match status" value="1"/>
</dbReference>
<dbReference type="CDD" id="cd00075">
    <property type="entry name" value="HATPase"/>
    <property type="match status" value="1"/>
</dbReference>
<feature type="domain" description="Histidine kinase" evidence="8">
    <location>
        <begin position="397"/>
        <end position="609"/>
    </location>
</feature>